<proteinExistence type="predicted"/>
<dbReference type="GeneID" id="43685796"/>
<gene>
    <name evidence="1" type="ORF">NPIRD3C_1047</name>
</gene>
<evidence type="ECO:0000313" key="2">
    <source>
        <dbReference type="Proteomes" id="UP000032027"/>
    </source>
</evidence>
<dbReference type="PATRIC" id="fig|1582439.9.peg.1077"/>
<sequence length="52" mass="6141">MGLENYDEEGLLKVIKLFELSEKITKLTWNWNNYNDSVMQAHELMSQGQTFC</sequence>
<accession>A0A0C5BVJ3</accession>
<reference evidence="2" key="1">
    <citation type="submission" date="2015-02" db="EMBL/GenBank/DDBJ databases">
        <title>Characterization of two novel Thaumarchaeota isolated from the Northern Adriatic Sea.</title>
        <authorList>
            <person name="Bayer B."/>
            <person name="Vojvoda J."/>
            <person name="Offre P."/>
            <person name="Srivastava A."/>
            <person name="Elisabeth N."/>
            <person name="Garcia J.A.L."/>
            <person name="Schleper C."/>
            <person name="Herndl G.J."/>
        </authorList>
    </citation>
    <scope>NUCLEOTIDE SEQUENCE [LARGE SCALE GENOMIC DNA]</scope>
    <source>
        <strain evidence="2">D3C</strain>
    </source>
</reference>
<reference evidence="1 2" key="3">
    <citation type="journal article" date="2019" name="Int. J. Syst. Evol. Microbiol.">
        <title>Nitrosopumilus adriaticus sp. nov. and Nitrosopumilus piranensis sp. nov., two ammonia-oxidizing archaea from the Adriatic Sea and members of the class Nitrososphaeria.</title>
        <authorList>
            <person name="Bayer B."/>
            <person name="Vojvoda J."/>
            <person name="Reinthaler T."/>
            <person name="Reyes C."/>
            <person name="Pinto M."/>
            <person name="Herndl G.J."/>
        </authorList>
    </citation>
    <scope>NUCLEOTIDE SEQUENCE [LARGE SCALE GENOMIC DNA]</scope>
    <source>
        <strain evidence="1 2">D3C</strain>
    </source>
</reference>
<dbReference type="HOGENOM" id="CLU_3075147_0_0_2"/>
<dbReference type="KEGG" id="nid:NPIRD3C_1047"/>
<reference evidence="1 2" key="2">
    <citation type="journal article" date="2016" name="ISME J.">
        <title>Physiological and genomic characterization of two novel marine thaumarchaeal strains indicates niche differentiation.</title>
        <authorList>
            <person name="Bayer B."/>
            <person name="Vojvoda J."/>
            <person name="Offre P."/>
            <person name="Alves R.J."/>
            <person name="Elisabeth N.H."/>
            <person name="Garcia J.A."/>
            <person name="Volland J.M."/>
            <person name="Srivastava A."/>
            <person name="Schleper C."/>
            <person name="Herndl G.J."/>
        </authorList>
    </citation>
    <scope>NUCLEOTIDE SEQUENCE [LARGE SCALE GENOMIC DNA]</scope>
    <source>
        <strain evidence="1 2">D3C</strain>
    </source>
</reference>
<organism evidence="1 2">
    <name type="scientific">Nitrosopumilus piranensis</name>
    <dbReference type="NCBI Taxonomy" id="1582439"/>
    <lineage>
        <taxon>Archaea</taxon>
        <taxon>Nitrososphaerota</taxon>
        <taxon>Nitrososphaeria</taxon>
        <taxon>Nitrosopumilales</taxon>
        <taxon>Nitrosopumilaceae</taxon>
        <taxon>Nitrosopumilus</taxon>
    </lineage>
</organism>
<dbReference type="RefSeq" id="WP_160272874.1">
    <property type="nucleotide sequence ID" value="NZ_CP010868.1"/>
</dbReference>
<keyword evidence="2" id="KW-1185">Reference proteome</keyword>
<dbReference type="OrthoDB" id="381297at2157"/>
<dbReference type="EMBL" id="CP010868">
    <property type="protein sequence ID" value="AJM92259.1"/>
    <property type="molecule type" value="Genomic_DNA"/>
</dbReference>
<dbReference type="AlphaFoldDB" id="A0A0C5BVJ3"/>
<evidence type="ECO:0000313" key="1">
    <source>
        <dbReference type="EMBL" id="AJM92259.1"/>
    </source>
</evidence>
<dbReference type="STRING" id="1582439.NPIRD3C_1047"/>
<dbReference type="Proteomes" id="UP000032027">
    <property type="component" value="Chromosome"/>
</dbReference>
<name>A0A0C5BVJ3_9ARCH</name>
<protein>
    <submittedName>
        <fullName evidence="1">Uncharacterized protein</fullName>
    </submittedName>
</protein>